<dbReference type="GO" id="GO:0005634">
    <property type="term" value="C:nucleus"/>
    <property type="evidence" value="ECO:0007669"/>
    <property type="project" value="TreeGrafter"/>
</dbReference>
<sequence>MPKYVIVPVASVGCGKSTVGKTLASVCGFGQVQNDDITGTNRRPKFLQAILEQLESHQVVYADRNNSSVKERKELVDGLRKELGNEVDMVGLQFVHNQQTIPALKKITQERVFARKDHQTVSTATLAPQKIYMIMGGFIKRLEPFTDAEKKEYKLIVDLPVEKDNTADNVLRLLEKIKDNSATAPMLEDPKYTDQEVRDTVQNLIVSETKSEEVLQKEKEEREKNRKRKPADKSKGPRKKQPKLTFNKGAKKDLDKSSGA</sequence>
<evidence type="ECO:0000313" key="4">
    <source>
        <dbReference type="Proteomes" id="UP000182444"/>
    </source>
</evidence>
<dbReference type="Gene3D" id="3.40.50.300">
    <property type="entry name" value="P-loop containing nucleotide triphosphate hydrolases"/>
    <property type="match status" value="1"/>
</dbReference>
<protein>
    <recommendedName>
        <fullName evidence="2">tRNA ligase kinase domain-containing protein</fullName>
    </recommendedName>
</protein>
<evidence type="ECO:0000313" key="3">
    <source>
        <dbReference type="EMBL" id="AOW05031.1"/>
    </source>
</evidence>
<dbReference type="eggNOG" id="ENOG502QQB9">
    <property type="taxonomic scope" value="Eukaryota"/>
</dbReference>
<dbReference type="InterPro" id="IPR027417">
    <property type="entry name" value="P-loop_NTPase"/>
</dbReference>
<feature type="compositionally biased region" description="Basic residues" evidence="1">
    <location>
        <begin position="225"/>
        <end position="242"/>
    </location>
</feature>
<dbReference type="RefSeq" id="XP_503618.3">
    <property type="nucleotide sequence ID" value="XM_503618.3"/>
</dbReference>
<dbReference type="AlphaFoldDB" id="A0A1D8NHC8"/>
<dbReference type="Proteomes" id="UP000182444">
    <property type="component" value="Chromosome 1E"/>
</dbReference>
<proteinExistence type="predicted"/>
<dbReference type="InterPro" id="IPR015966">
    <property type="entry name" value="tRNA_lig_kin_fungi"/>
</dbReference>
<reference evidence="3 4" key="1">
    <citation type="journal article" date="2016" name="PLoS ONE">
        <title>Sequence Assembly of Yarrowia lipolytica Strain W29/CLIB89 Shows Transposable Element Diversity.</title>
        <authorList>
            <person name="Magnan C."/>
            <person name="Yu J."/>
            <person name="Chang I."/>
            <person name="Jahn E."/>
            <person name="Kanomata Y."/>
            <person name="Wu J."/>
            <person name="Zeller M."/>
            <person name="Oakes M."/>
            <person name="Baldi P."/>
            <person name="Sandmeyer S."/>
        </authorList>
    </citation>
    <scope>NUCLEOTIDE SEQUENCE [LARGE SCALE GENOMIC DNA]</scope>
    <source>
        <strain evidence="4">CLIB89(W29)</strain>
    </source>
</reference>
<feature type="region of interest" description="Disordered" evidence="1">
    <location>
        <begin position="206"/>
        <end position="260"/>
    </location>
</feature>
<dbReference type="GeneID" id="2912358"/>
<feature type="compositionally biased region" description="Basic and acidic residues" evidence="1">
    <location>
        <begin position="250"/>
        <end position="260"/>
    </location>
</feature>
<accession>A0A1D8NHC8</accession>
<feature type="domain" description="tRNA ligase kinase" evidence="2">
    <location>
        <begin position="5"/>
        <end position="156"/>
    </location>
</feature>
<dbReference type="VEuPathDB" id="FungiDB:YALI0_E06171g"/>
<organism evidence="3 4">
    <name type="scientific">Yarrowia lipolytica</name>
    <name type="common">Candida lipolytica</name>
    <dbReference type="NCBI Taxonomy" id="4952"/>
    <lineage>
        <taxon>Eukaryota</taxon>
        <taxon>Fungi</taxon>
        <taxon>Dikarya</taxon>
        <taxon>Ascomycota</taxon>
        <taxon>Saccharomycotina</taxon>
        <taxon>Dipodascomycetes</taxon>
        <taxon>Dipodascales</taxon>
        <taxon>Dipodascales incertae sedis</taxon>
        <taxon>Yarrowia</taxon>
    </lineage>
</organism>
<dbReference type="VEuPathDB" id="FungiDB:YALI1_E07479g"/>
<evidence type="ECO:0000256" key="1">
    <source>
        <dbReference type="SAM" id="MobiDB-lite"/>
    </source>
</evidence>
<dbReference type="SUPFAM" id="SSF52540">
    <property type="entry name" value="P-loop containing nucleoside triphosphate hydrolases"/>
    <property type="match status" value="1"/>
</dbReference>
<dbReference type="GO" id="GO:0003972">
    <property type="term" value="F:RNA ligase (ATP) activity"/>
    <property type="evidence" value="ECO:0007669"/>
    <property type="project" value="InterPro"/>
</dbReference>
<dbReference type="GO" id="GO:0006388">
    <property type="term" value="P:tRNA splicing, via endonucleolytic cleavage and ligation"/>
    <property type="evidence" value="ECO:0007669"/>
    <property type="project" value="InterPro"/>
</dbReference>
<name>A0A1D8NHC8_YARLL</name>
<dbReference type="Pfam" id="PF08303">
    <property type="entry name" value="tRNA_lig_kinase"/>
    <property type="match status" value="1"/>
</dbReference>
<dbReference type="PANTHER" id="PTHR32004">
    <property type="entry name" value="TRNA LIGASE"/>
    <property type="match status" value="1"/>
</dbReference>
<dbReference type="EMBL" id="CP017557">
    <property type="protein sequence ID" value="AOW05031.1"/>
    <property type="molecule type" value="Genomic_DNA"/>
</dbReference>
<gene>
    <name evidence="3" type="ORF">YALI1_E07479g</name>
</gene>
<feature type="compositionally biased region" description="Basic and acidic residues" evidence="1">
    <location>
        <begin position="209"/>
        <end position="224"/>
    </location>
</feature>
<dbReference type="KEGG" id="yli:2912358"/>
<dbReference type="GO" id="GO:0005524">
    <property type="term" value="F:ATP binding"/>
    <property type="evidence" value="ECO:0007669"/>
    <property type="project" value="InterPro"/>
</dbReference>
<dbReference type="OMA" id="HVENDDC"/>
<evidence type="ECO:0000259" key="2">
    <source>
        <dbReference type="Pfam" id="PF08303"/>
    </source>
</evidence>
<dbReference type="PANTHER" id="PTHR32004:SF1">
    <property type="entry name" value="TRNA LIGASE"/>
    <property type="match status" value="1"/>
</dbReference>